<evidence type="ECO:0000256" key="1">
    <source>
        <dbReference type="SAM" id="MobiDB-lite"/>
    </source>
</evidence>
<feature type="compositionally biased region" description="Polar residues" evidence="1">
    <location>
        <begin position="1"/>
        <end position="11"/>
    </location>
</feature>
<dbReference type="Proteomes" id="UP000481861">
    <property type="component" value="Unassembled WGS sequence"/>
</dbReference>
<feature type="compositionally biased region" description="Polar residues" evidence="1">
    <location>
        <begin position="21"/>
        <end position="37"/>
    </location>
</feature>
<proteinExistence type="predicted"/>
<name>A0A7C8IFL6_9PLEO</name>
<comment type="caution">
    <text evidence="2">The sequence shown here is derived from an EMBL/GenBank/DDBJ whole genome shotgun (WGS) entry which is preliminary data.</text>
</comment>
<organism evidence="2 3">
    <name type="scientific">Massariosphaeria phaeospora</name>
    <dbReference type="NCBI Taxonomy" id="100035"/>
    <lineage>
        <taxon>Eukaryota</taxon>
        <taxon>Fungi</taxon>
        <taxon>Dikarya</taxon>
        <taxon>Ascomycota</taxon>
        <taxon>Pezizomycotina</taxon>
        <taxon>Dothideomycetes</taxon>
        <taxon>Pleosporomycetidae</taxon>
        <taxon>Pleosporales</taxon>
        <taxon>Pleosporales incertae sedis</taxon>
        <taxon>Massariosphaeria</taxon>
    </lineage>
</organism>
<feature type="compositionally biased region" description="Basic and acidic residues" evidence="1">
    <location>
        <begin position="225"/>
        <end position="240"/>
    </location>
</feature>
<gene>
    <name evidence="2" type="ORF">BDV95DRAFT_287728</name>
</gene>
<dbReference type="AlphaFoldDB" id="A0A7C8IFL6"/>
<keyword evidence="3" id="KW-1185">Reference proteome</keyword>
<feature type="region of interest" description="Disordered" evidence="1">
    <location>
        <begin position="1"/>
        <end position="37"/>
    </location>
</feature>
<reference evidence="2 3" key="1">
    <citation type="submission" date="2020-01" db="EMBL/GenBank/DDBJ databases">
        <authorList>
            <consortium name="DOE Joint Genome Institute"/>
            <person name="Haridas S."/>
            <person name="Albert R."/>
            <person name="Binder M."/>
            <person name="Bloem J."/>
            <person name="Labutti K."/>
            <person name="Salamov A."/>
            <person name="Andreopoulos B."/>
            <person name="Baker S.E."/>
            <person name="Barry K."/>
            <person name="Bills G."/>
            <person name="Bluhm B.H."/>
            <person name="Cannon C."/>
            <person name="Castanera R."/>
            <person name="Culley D.E."/>
            <person name="Daum C."/>
            <person name="Ezra D."/>
            <person name="Gonzalez J.B."/>
            <person name="Henrissat B."/>
            <person name="Kuo A."/>
            <person name="Liang C."/>
            <person name="Lipzen A."/>
            <person name="Lutzoni F."/>
            <person name="Magnuson J."/>
            <person name="Mondo S."/>
            <person name="Nolan M."/>
            <person name="Ohm R."/>
            <person name="Pangilinan J."/>
            <person name="Park H.-J.H."/>
            <person name="Ramirez L."/>
            <person name="Alfaro M."/>
            <person name="Sun H."/>
            <person name="Tritt A."/>
            <person name="Yoshinaga Y."/>
            <person name="Zwiers L.-H.L."/>
            <person name="Turgeon B.G."/>
            <person name="Goodwin S.B."/>
            <person name="Spatafora J.W."/>
            <person name="Crous P.W."/>
            <person name="Grigoriev I.V."/>
        </authorList>
    </citation>
    <scope>NUCLEOTIDE SEQUENCE [LARGE SCALE GENOMIC DNA]</scope>
    <source>
        <strain evidence="2 3">CBS 611.86</strain>
    </source>
</reference>
<dbReference type="EMBL" id="JAADJZ010000004">
    <property type="protein sequence ID" value="KAF2875991.1"/>
    <property type="molecule type" value="Genomic_DNA"/>
</dbReference>
<sequence length="240" mass="27344">MPSNGGCSSSPHPGIFGSSGPRPQQSHPSNPQSLTAPSSEMDLESVWLIVLLLVYLSWWKWKGKFSMEYMLEYLFVYCSMLLFDEASPPRRVGTIACSILAPLIFHASGYLDFLIASLYDGFLGAGPVRPGQSEHPEIVVDNENAHDFMSHQAVRPEPRRANESRLLEELNQMFRSQPPHERAERMELLELELKLLKNVQKESMRNCRHPRQGLRVAPDPLPLRENGRGRGFRDDHDIFY</sequence>
<protein>
    <submittedName>
        <fullName evidence="2">Uncharacterized protein</fullName>
    </submittedName>
</protein>
<evidence type="ECO:0000313" key="3">
    <source>
        <dbReference type="Proteomes" id="UP000481861"/>
    </source>
</evidence>
<evidence type="ECO:0000313" key="2">
    <source>
        <dbReference type="EMBL" id="KAF2875991.1"/>
    </source>
</evidence>
<accession>A0A7C8IFL6</accession>
<feature type="region of interest" description="Disordered" evidence="1">
    <location>
        <begin position="212"/>
        <end position="240"/>
    </location>
</feature>